<dbReference type="InterPro" id="IPR051807">
    <property type="entry name" value="Sec-metab_biosynth-assoc"/>
</dbReference>
<comment type="caution">
    <text evidence="3">The sequence shown here is derived from an EMBL/GenBank/DDBJ whole genome shotgun (WGS) entry which is preliminary data.</text>
</comment>
<evidence type="ECO:0000256" key="1">
    <source>
        <dbReference type="ARBA" id="ARBA00007689"/>
    </source>
</evidence>
<dbReference type="Gene3D" id="3.30.70.1060">
    <property type="entry name" value="Dimeric alpha+beta barrel"/>
    <property type="match status" value="1"/>
</dbReference>
<dbReference type="EMBL" id="JACHDO010000001">
    <property type="protein sequence ID" value="MBB5495757.1"/>
    <property type="molecule type" value="Genomic_DNA"/>
</dbReference>
<name>A0A840WW62_9ACTN</name>
<reference evidence="3 4" key="1">
    <citation type="submission" date="2020-08" db="EMBL/GenBank/DDBJ databases">
        <title>Sequencing the genomes of 1000 actinobacteria strains.</title>
        <authorList>
            <person name="Klenk H.-P."/>
        </authorList>
    </citation>
    <scope>NUCLEOTIDE SEQUENCE [LARGE SCALE GENOMIC DNA]</scope>
    <source>
        <strain evidence="3 4">DSM 44598</strain>
    </source>
</reference>
<dbReference type="InterPro" id="IPR011008">
    <property type="entry name" value="Dimeric_a/b-barrel"/>
</dbReference>
<dbReference type="Proteomes" id="UP000579647">
    <property type="component" value="Unassembled WGS sequence"/>
</dbReference>
<evidence type="ECO:0000259" key="2">
    <source>
        <dbReference type="Pfam" id="PF03795"/>
    </source>
</evidence>
<dbReference type="RefSeq" id="WP_184371133.1">
    <property type="nucleotide sequence ID" value="NZ_BAAAKM010000028.1"/>
</dbReference>
<sequence>MAIYAVTYTYAENSTEARDQHRPAHREYLDKLSDAGVNLCSGPFGPDDAPGALLLFRADSAADALAHTEPDPFRTEGVVSDVSVREWIPVLGPLVKEF</sequence>
<dbReference type="Pfam" id="PF03795">
    <property type="entry name" value="YCII"/>
    <property type="match status" value="1"/>
</dbReference>
<comment type="similarity">
    <text evidence="1">Belongs to the YciI family.</text>
</comment>
<dbReference type="InterPro" id="IPR005545">
    <property type="entry name" value="YCII"/>
</dbReference>
<protein>
    <recommendedName>
        <fullName evidence="2">YCII-related domain-containing protein</fullName>
    </recommendedName>
</protein>
<dbReference type="AlphaFoldDB" id="A0A840WW62"/>
<proteinExistence type="inferred from homology"/>
<dbReference type="SUPFAM" id="SSF54909">
    <property type="entry name" value="Dimeric alpha+beta barrel"/>
    <property type="match status" value="1"/>
</dbReference>
<dbReference type="PANTHER" id="PTHR33606">
    <property type="entry name" value="PROTEIN YCII"/>
    <property type="match status" value="1"/>
</dbReference>
<dbReference type="PANTHER" id="PTHR33606:SF3">
    <property type="entry name" value="PROTEIN YCII"/>
    <property type="match status" value="1"/>
</dbReference>
<organism evidence="3 4">
    <name type="scientific">Nocardiopsis metallicus</name>
    <dbReference type="NCBI Taxonomy" id="179819"/>
    <lineage>
        <taxon>Bacteria</taxon>
        <taxon>Bacillati</taxon>
        <taxon>Actinomycetota</taxon>
        <taxon>Actinomycetes</taxon>
        <taxon>Streptosporangiales</taxon>
        <taxon>Nocardiopsidaceae</taxon>
        <taxon>Nocardiopsis</taxon>
    </lineage>
</organism>
<evidence type="ECO:0000313" key="4">
    <source>
        <dbReference type="Proteomes" id="UP000579647"/>
    </source>
</evidence>
<accession>A0A840WW62</accession>
<gene>
    <name evidence="3" type="ORF">HNR07_006894</name>
</gene>
<evidence type="ECO:0000313" key="3">
    <source>
        <dbReference type="EMBL" id="MBB5495757.1"/>
    </source>
</evidence>
<feature type="domain" description="YCII-related" evidence="2">
    <location>
        <begin position="4"/>
        <end position="87"/>
    </location>
</feature>
<keyword evidence="4" id="KW-1185">Reference proteome</keyword>